<gene>
    <name evidence="2" type="ORF">Xmlh_08850</name>
</gene>
<protein>
    <submittedName>
        <fullName evidence="2">Peptidase S24</fullName>
    </submittedName>
</protein>
<dbReference type="InterPro" id="IPR050077">
    <property type="entry name" value="LexA_repressor"/>
</dbReference>
<reference evidence="2 3" key="1">
    <citation type="submission" date="2015-12" db="EMBL/GenBank/DDBJ databases">
        <authorList>
            <person name="Shamseldin A."/>
            <person name="Moawad H."/>
            <person name="Abd El-Rahim W.M."/>
            <person name="Sadowsky M.J."/>
        </authorList>
    </citation>
    <scope>NUCLEOTIDE SEQUENCE [LARGE SCALE GENOMIC DNA]</scope>
    <source>
        <strain evidence="2 3">LMG9050</strain>
    </source>
</reference>
<evidence type="ECO:0000259" key="1">
    <source>
        <dbReference type="Pfam" id="PF00717"/>
    </source>
</evidence>
<dbReference type="EMBL" id="LOJW01000012">
    <property type="protein sequence ID" value="OOW71162.1"/>
    <property type="molecule type" value="Genomic_DNA"/>
</dbReference>
<dbReference type="InterPro" id="IPR015927">
    <property type="entry name" value="Peptidase_S24_S26A/B/C"/>
</dbReference>
<dbReference type="InterPro" id="IPR039418">
    <property type="entry name" value="LexA-like"/>
</dbReference>
<dbReference type="Proteomes" id="UP000190559">
    <property type="component" value="Unassembled WGS sequence"/>
</dbReference>
<dbReference type="PANTHER" id="PTHR33516:SF2">
    <property type="entry name" value="LEXA REPRESSOR-RELATED"/>
    <property type="match status" value="1"/>
</dbReference>
<evidence type="ECO:0000313" key="3">
    <source>
        <dbReference type="Proteomes" id="UP000190559"/>
    </source>
</evidence>
<dbReference type="PANTHER" id="PTHR33516">
    <property type="entry name" value="LEXA REPRESSOR"/>
    <property type="match status" value="1"/>
</dbReference>
<evidence type="ECO:0000313" key="2">
    <source>
        <dbReference type="EMBL" id="OOW71162.1"/>
    </source>
</evidence>
<dbReference type="AlphaFoldDB" id="A0A1T1P6W6"/>
<name>A0A1T1P6W6_9XANT</name>
<dbReference type="RefSeq" id="WP_078563232.1">
    <property type="nucleotide sequence ID" value="NZ_LOJW01000012.1"/>
</dbReference>
<accession>A0A1T1P6W6</accession>
<dbReference type="SUPFAM" id="SSF51306">
    <property type="entry name" value="LexA/Signal peptidase"/>
    <property type="match status" value="1"/>
</dbReference>
<dbReference type="Gene3D" id="2.10.109.10">
    <property type="entry name" value="Umud Fragment, subunit A"/>
    <property type="match status" value="1"/>
</dbReference>
<dbReference type="InterPro" id="IPR036286">
    <property type="entry name" value="LexA/Signal_pep-like_sf"/>
</dbReference>
<dbReference type="CDD" id="cd06529">
    <property type="entry name" value="S24_LexA-like"/>
    <property type="match status" value="1"/>
</dbReference>
<comment type="caution">
    <text evidence="2">The sequence shown here is derived from an EMBL/GenBank/DDBJ whole genome shotgun (WGS) entry which is preliminary data.</text>
</comment>
<feature type="domain" description="Peptidase S24/S26A/S26B/S26C" evidence="1">
    <location>
        <begin position="32"/>
        <end position="144"/>
    </location>
</feature>
<sequence>MLSLPPPHTYARLLGPACPEPAPVNLPVSALRIQLGFPSPAEDFQDDELDLNRVLIRNPPATFLYRAEGWSMILAGVCDGDILVVDRSVSPINGDMVLAIWDGNQPVCKILKVAFDHIELHSRSPHCAPIILAPGTEVEVFAVVGVVRQVTRTHARAGR</sequence>
<proteinExistence type="predicted"/>
<organism evidence="2 3">
    <name type="scientific">Xanthomonas axonopodis pv. melhusii</name>
    <dbReference type="NCBI Taxonomy" id="487834"/>
    <lineage>
        <taxon>Bacteria</taxon>
        <taxon>Pseudomonadati</taxon>
        <taxon>Pseudomonadota</taxon>
        <taxon>Gammaproteobacteria</taxon>
        <taxon>Lysobacterales</taxon>
        <taxon>Lysobacteraceae</taxon>
        <taxon>Xanthomonas</taxon>
    </lineage>
</organism>
<dbReference type="Pfam" id="PF00717">
    <property type="entry name" value="Peptidase_S24"/>
    <property type="match status" value="1"/>
</dbReference>